<dbReference type="InterPro" id="IPR013974">
    <property type="entry name" value="SAF"/>
</dbReference>
<dbReference type="SUPFAM" id="SSF51735">
    <property type="entry name" value="NAD(P)-binding Rossmann-fold domains"/>
    <property type="match status" value="1"/>
</dbReference>
<organism evidence="2 3">
    <name type="scientific">Stella humosa</name>
    <dbReference type="NCBI Taxonomy" id="94"/>
    <lineage>
        <taxon>Bacteria</taxon>
        <taxon>Pseudomonadati</taxon>
        <taxon>Pseudomonadota</taxon>
        <taxon>Alphaproteobacteria</taxon>
        <taxon>Rhodospirillales</taxon>
        <taxon>Stellaceae</taxon>
        <taxon>Stella</taxon>
    </lineage>
</organism>
<reference evidence="2 3" key="1">
    <citation type="submission" date="2018-11" db="EMBL/GenBank/DDBJ databases">
        <title>Genomic Encyclopedia of Type Strains, Phase IV (KMG-IV): sequencing the most valuable type-strain genomes for metagenomic binning, comparative biology and taxonomic classification.</title>
        <authorList>
            <person name="Goeker M."/>
        </authorList>
    </citation>
    <scope>NUCLEOTIDE SEQUENCE [LARGE SCALE GENOMIC DNA]</scope>
    <source>
        <strain evidence="2 3">DSM 5900</strain>
    </source>
</reference>
<dbReference type="InterPro" id="IPR048423">
    <property type="entry name" value="DRL_cat"/>
</dbReference>
<proteinExistence type="predicted"/>
<gene>
    <name evidence="2" type="ORF">EDC65_4006</name>
</gene>
<evidence type="ECO:0000313" key="2">
    <source>
        <dbReference type="EMBL" id="ROP84651.1"/>
    </source>
</evidence>
<comment type="caution">
    <text evidence="2">The sequence shown here is derived from an EMBL/GenBank/DDBJ whole genome shotgun (WGS) entry which is preliminary data.</text>
</comment>
<dbReference type="PANTHER" id="PTHR37850">
    <property type="entry name" value="STRU PROTEIN"/>
    <property type="match status" value="1"/>
</dbReference>
<sequence>MFLHRLLAARAAAGNPIRVGVIGAGKFGTMFLSQARRTPGLHVLAVADLSPDRARAALARCGWPEAQYGAGSFAAARAAGTTFITDDAMGMIAADGLDVVVEATGHPAAGIRHALAAFAHGRHVTMVNVEADVLAGPLLARRAAAAGVAYSLAYGDQPALIAEMVEWARAVGLRVVCAGKGTKYLPAYHASTPDTVWGHYGLTPEDAAAGGMNPQMFNSFLDGTKSAIEMAAVANATGLVPQAHGLSFPPCGVDDLPRILRPERVGGTLPDAAADGPGTVEVVSSLERDGRPVFRDLRWGVYAVFEASDDYVARCFREYGLVTDPSGRYAAMYKPYHLIGLELGITVAMAGLRGEATGAAQGFLGDVVATAKRDLAEGEMLDGEGGYTVYGRLMPAADSLALGGLPLGLAHGVRLKRAVAAGRPVGWADVAFDPAVEAVQVRREMERTFAPAPTSTLAAGALAAAQ</sequence>
<dbReference type="SMART" id="SM00858">
    <property type="entry name" value="SAF"/>
    <property type="match status" value="1"/>
</dbReference>
<dbReference type="OrthoDB" id="9777844at2"/>
<dbReference type="EMBL" id="RJKX01000015">
    <property type="protein sequence ID" value="ROP84651.1"/>
    <property type="molecule type" value="Genomic_DNA"/>
</dbReference>
<dbReference type="CDD" id="cd11616">
    <property type="entry name" value="SAF_DH_OX_like"/>
    <property type="match status" value="1"/>
</dbReference>
<evidence type="ECO:0000259" key="1">
    <source>
        <dbReference type="SMART" id="SM00858"/>
    </source>
</evidence>
<feature type="domain" description="SAF" evidence="1">
    <location>
        <begin position="366"/>
        <end position="431"/>
    </location>
</feature>
<keyword evidence="3" id="KW-1185">Reference proteome</keyword>
<accession>A0A3N1KVN2</accession>
<dbReference type="AlphaFoldDB" id="A0A3N1KVN2"/>
<dbReference type="PANTHER" id="PTHR37850:SF3">
    <property type="entry name" value="BLR7815 PROTEIN"/>
    <property type="match status" value="1"/>
</dbReference>
<dbReference type="Pfam" id="PF08666">
    <property type="entry name" value="SAF"/>
    <property type="match status" value="1"/>
</dbReference>
<name>A0A3N1KVN2_9PROT</name>
<dbReference type="InterPro" id="IPR036291">
    <property type="entry name" value="NAD(P)-bd_dom_sf"/>
</dbReference>
<dbReference type="Gene3D" id="3.40.50.720">
    <property type="entry name" value="NAD(P)-binding Rossmann-like Domain"/>
    <property type="match status" value="1"/>
</dbReference>
<dbReference type="Proteomes" id="UP000278222">
    <property type="component" value="Unassembled WGS sequence"/>
</dbReference>
<evidence type="ECO:0000313" key="3">
    <source>
        <dbReference type="Proteomes" id="UP000278222"/>
    </source>
</evidence>
<dbReference type="Pfam" id="PF21135">
    <property type="entry name" value="DRL_cat"/>
    <property type="match status" value="1"/>
</dbReference>
<protein>
    <submittedName>
        <fullName evidence="2">Putative homoserine dehydrogenase-like protein</fullName>
    </submittedName>
</protein>
<dbReference type="RefSeq" id="WP_123692735.1">
    <property type="nucleotide sequence ID" value="NZ_AP019700.1"/>
</dbReference>